<reference evidence="19" key="1">
    <citation type="submission" date="2016-11" db="EMBL/GenBank/DDBJ databases">
        <authorList>
            <person name="Varghese N."/>
            <person name="Submissions S."/>
        </authorList>
    </citation>
    <scope>NUCLEOTIDE SEQUENCE [LARGE SCALE GENOMIC DNA]</scope>
    <source>
        <strain evidence="19">DSM 10349</strain>
    </source>
</reference>
<evidence type="ECO:0000256" key="9">
    <source>
        <dbReference type="ARBA" id="ARBA00022822"/>
    </source>
</evidence>
<dbReference type="AlphaFoldDB" id="A0A1M6R601"/>
<evidence type="ECO:0000256" key="14">
    <source>
        <dbReference type="ARBA" id="ARBA00047683"/>
    </source>
</evidence>
<keyword evidence="8 15" id="KW-0479">Metal-binding</keyword>
<dbReference type="InterPro" id="IPR019999">
    <property type="entry name" value="Anth_synth_I-like"/>
</dbReference>
<dbReference type="InterPro" id="IPR006805">
    <property type="entry name" value="Anth_synth_I_N"/>
</dbReference>
<evidence type="ECO:0000256" key="1">
    <source>
        <dbReference type="ARBA" id="ARBA00001946"/>
    </source>
</evidence>
<keyword evidence="12 15" id="KW-0456">Lyase</keyword>
<evidence type="ECO:0000256" key="5">
    <source>
        <dbReference type="ARBA" id="ARBA00012266"/>
    </source>
</evidence>
<keyword evidence="10 15" id="KW-0460">Magnesium</keyword>
<dbReference type="GO" id="GO:0000162">
    <property type="term" value="P:L-tryptophan biosynthetic process"/>
    <property type="evidence" value="ECO:0007669"/>
    <property type="project" value="UniProtKB-UniPathway"/>
</dbReference>
<dbReference type="EMBL" id="FRAR01000010">
    <property type="protein sequence ID" value="SHK27884.1"/>
    <property type="molecule type" value="Genomic_DNA"/>
</dbReference>
<dbReference type="UniPathway" id="UPA00035">
    <property type="reaction ID" value="UER00040"/>
</dbReference>
<dbReference type="PANTHER" id="PTHR11236">
    <property type="entry name" value="AMINOBENZOATE/ANTHRANILATE SYNTHASE"/>
    <property type="match status" value="1"/>
</dbReference>
<accession>A0A1M6R601</accession>
<evidence type="ECO:0000256" key="6">
    <source>
        <dbReference type="ARBA" id="ARBA00020653"/>
    </source>
</evidence>
<dbReference type="GO" id="GO:0004049">
    <property type="term" value="F:anthranilate synthase activity"/>
    <property type="evidence" value="ECO:0007669"/>
    <property type="project" value="UniProtKB-EC"/>
</dbReference>
<dbReference type="InterPro" id="IPR015890">
    <property type="entry name" value="Chorismate_C"/>
</dbReference>
<comment type="subunit">
    <text evidence="4 15">Heterotetramer consisting of two non-identical subunits: a beta subunit (TrpG) and a large alpha subunit (TrpE).</text>
</comment>
<dbReference type="InterPro" id="IPR005801">
    <property type="entry name" value="ADC_synthase"/>
</dbReference>
<evidence type="ECO:0000256" key="12">
    <source>
        <dbReference type="ARBA" id="ARBA00023239"/>
    </source>
</evidence>
<dbReference type="STRING" id="1121421.SAMN02745123_01316"/>
<feature type="domain" description="Chorismate-utilising enzyme C-terminal" evidence="16">
    <location>
        <begin position="231"/>
        <end position="484"/>
    </location>
</feature>
<dbReference type="Pfam" id="PF00425">
    <property type="entry name" value="Chorismate_bind"/>
    <property type="match status" value="1"/>
</dbReference>
<keyword evidence="11 15" id="KW-0057">Aromatic amino acid biosynthesis</keyword>
<evidence type="ECO:0000256" key="11">
    <source>
        <dbReference type="ARBA" id="ARBA00023141"/>
    </source>
</evidence>
<evidence type="ECO:0000256" key="2">
    <source>
        <dbReference type="ARBA" id="ARBA00004873"/>
    </source>
</evidence>
<evidence type="ECO:0000256" key="7">
    <source>
        <dbReference type="ARBA" id="ARBA00022605"/>
    </source>
</evidence>
<evidence type="ECO:0000256" key="10">
    <source>
        <dbReference type="ARBA" id="ARBA00022842"/>
    </source>
</evidence>
<organism evidence="18 19">
    <name type="scientific">Desulforamulus aeronauticus DSM 10349</name>
    <dbReference type="NCBI Taxonomy" id="1121421"/>
    <lineage>
        <taxon>Bacteria</taxon>
        <taxon>Bacillati</taxon>
        <taxon>Bacillota</taxon>
        <taxon>Clostridia</taxon>
        <taxon>Eubacteriales</taxon>
        <taxon>Peptococcaceae</taxon>
        <taxon>Desulforamulus</taxon>
    </lineage>
</organism>
<name>A0A1M6R601_9FIRM</name>
<dbReference type="Gene3D" id="3.60.120.10">
    <property type="entry name" value="Anthranilate synthase"/>
    <property type="match status" value="1"/>
</dbReference>
<evidence type="ECO:0000256" key="13">
    <source>
        <dbReference type="ARBA" id="ARBA00025634"/>
    </source>
</evidence>
<evidence type="ECO:0000259" key="17">
    <source>
        <dbReference type="Pfam" id="PF04715"/>
    </source>
</evidence>
<dbReference type="Proteomes" id="UP000183997">
    <property type="component" value="Unassembled WGS sequence"/>
</dbReference>
<sequence length="508" mass="56773">MYNPPLKNYCRLSEEYNLIPVYREYLMDTETPVSLYGKLSPTGPSFLLESVEGGTHLARYSFIGLNSLLNYQFHQGCASYRGTVGSAKLHGGPLEALKGLLSRFRSPQMPGLPRFTSGMVGYFSYDLVRYLEKLPDLQKESLCLPLCQMMLPGVVLIFDHVKRTLLIVANLPRQGAPEDTYQQAIATIDQMAERIFQAPQQYAQNPLPEVLPWEEEEKLYRELANSSTTTREQFEGSVKKSLEYIRRGDIFQVVLSQRFSLPFSGSAFELYRRLRAINPSPYLYYFNFGDTYLVGASPEMLVRLAGNQLYSHPIAGTRPRGANEQADQQLAQELLEDEKERAEHLMLVDLGRNDLGRVCQPGTVEVSRYMEVERYSHVMHLVSEVRGQLEPDGQQLEALAACFPAGTVSGAPKIRAMEIIEELEPIQRGIYAGAVGYLDFAGNMDTAITIRTAVIHQGKAYFQAGAGIVADSDPTKEYLETLHKARAMAVAVLACQRGGELKNAGGNR</sequence>
<dbReference type="EC" id="4.1.3.27" evidence="5 15"/>
<evidence type="ECO:0000313" key="18">
    <source>
        <dbReference type="EMBL" id="SHK27884.1"/>
    </source>
</evidence>
<dbReference type="Pfam" id="PF04715">
    <property type="entry name" value="Anth_synt_I_N"/>
    <property type="match status" value="1"/>
</dbReference>
<keyword evidence="7 15" id="KW-0028">Amino-acid biosynthesis</keyword>
<keyword evidence="19" id="KW-1185">Reference proteome</keyword>
<evidence type="ECO:0000256" key="8">
    <source>
        <dbReference type="ARBA" id="ARBA00022723"/>
    </source>
</evidence>
<dbReference type="SUPFAM" id="SSF56322">
    <property type="entry name" value="ADC synthase"/>
    <property type="match status" value="1"/>
</dbReference>
<comment type="catalytic activity">
    <reaction evidence="14 15">
        <text>chorismate + L-glutamine = anthranilate + pyruvate + L-glutamate + H(+)</text>
        <dbReference type="Rhea" id="RHEA:21732"/>
        <dbReference type="ChEBI" id="CHEBI:15361"/>
        <dbReference type="ChEBI" id="CHEBI:15378"/>
        <dbReference type="ChEBI" id="CHEBI:16567"/>
        <dbReference type="ChEBI" id="CHEBI:29748"/>
        <dbReference type="ChEBI" id="CHEBI:29985"/>
        <dbReference type="ChEBI" id="CHEBI:58359"/>
        <dbReference type="EC" id="4.1.3.27"/>
    </reaction>
</comment>
<comment type="cofactor">
    <cofactor evidence="1 15">
        <name>Mg(2+)</name>
        <dbReference type="ChEBI" id="CHEBI:18420"/>
    </cofactor>
</comment>
<feature type="domain" description="Anthranilate synthase component I N-terminal" evidence="17">
    <location>
        <begin position="28"/>
        <end position="166"/>
    </location>
</feature>
<dbReference type="OrthoDB" id="9803598at2"/>
<evidence type="ECO:0000313" key="19">
    <source>
        <dbReference type="Proteomes" id="UP000183997"/>
    </source>
</evidence>
<evidence type="ECO:0000256" key="3">
    <source>
        <dbReference type="ARBA" id="ARBA00009562"/>
    </source>
</evidence>
<dbReference type="PANTHER" id="PTHR11236:SF48">
    <property type="entry name" value="ISOCHORISMATE SYNTHASE MENF"/>
    <property type="match status" value="1"/>
</dbReference>
<dbReference type="PRINTS" id="PR00095">
    <property type="entry name" value="ANTSNTHASEI"/>
</dbReference>
<evidence type="ECO:0000259" key="16">
    <source>
        <dbReference type="Pfam" id="PF00425"/>
    </source>
</evidence>
<gene>
    <name evidence="15" type="primary">trpE</name>
    <name evidence="18" type="ORF">SAMN02745123_01316</name>
</gene>
<comment type="similarity">
    <text evidence="3 15">Belongs to the anthranilate synthase component I family.</text>
</comment>
<keyword evidence="9 15" id="KW-0822">Tryptophan biosynthesis</keyword>
<dbReference type="RefSeq" id="WP_072912124.1">
    <property type="nucleotide sequence ID" value="NZ_FRAR01000010.1"/>
</dbReference>
<comment type="function">
    <text evidence="13 15">Part of a heterotetrameric complex that catalyzes the two-step biosynthesis of anthranilate, an intermediate in the biosynthesis of L-tryptophan. In the first step, the glutamine-binding beta subunit (TrpG) of anthranilate synthase (AS) provides the glutamine amidotransferase activity which generates ammonia as a substrate that, along with chorismate, is used in the second step, catalyzed by the large alpha subunit of AS (TrpE) to produce anthranilate. In the absence of TrpG, TrpE can synthesize anthranilate directly from chorismate and high concentrations of ammonia.</text>
</comment>
<proteinExistence type="inferred from homology"/>
<evidence type="ECO:0000256" key="4">
    <source>
        <dbReference type="ARBA" id="ARBA00011575"/>
    </source>
</evidence>
<dbReference type="NCBIfam" id="TIGR00564">
    <property type="entry name" value="trpE_most"/>
    <property type="match status" value="1"/>
</dbReference>
<dbReference type="GO" id="GO:0046872">
    <property type="term" value="F:metal ion binding"/>
    <property type="evidence" value="ECO:0007669"/>
    <property type="project" value="UniProtKB-KW"/>
</dbReference>
<protein>
    <recommendedName>
        <fullName evidence="6 15">Anthranilate synthase component 1</fullName>
        <ecNumber evidence="5 15">4.1.3.27</ecNumber>
    </recommendedName>
</protein>
<comment type="pathway">
    <text evidence="2 15">Amino-acid biosynthesis; L-tryptophan biosynthesis; L-tryptophan from chorismate: step 1/5.</text>
</comment>
<dbReference type="InterPro" id="IPR005256">
    <property type="entry name" value="Anth_synth_I_PabB"/>
</dbReference>
<evidence type="ECO:0000256" key="15">
    <source>
        <dbReference type="RuleBase" id="RU364045"/>
    </source>
</evidence>